<dbReference type="PANTHER" id="PTHR22461">
    <property type="entry name" value="SERINE-RICH COILED-COIL DOMAIN-CONTAINING PROTEIN 2-RELATED"/>
    <property type="match status" value="1"/>
</dbReference>
<name>L9K834_TUPCH</name>
<keyword evidence="2" id="KW-0175">Coiled coil</keyword>
<keyword evidence="4" id="KW-1185">Reference proteome</keyword>
<evidence type="ECO:0000256" key="2">
    <source>
        <dbReference type="ARBA" id="ARBA00023054"/>
    </source>
</evidence>
<dbReference type="Proteomes" id="UP000011518">
    <property type="component" value="Unassembled WGS sequence"/>
</dbReference>
<accession>L9K834</accession>
<dbReference type="AlphaFoldDB" id="L9K834"/>
<protein>
    <submittedName>
        <fullName evidence="3">Protein FAM190B</fullName>
    </submittedName>
</protein>
<evidence type="ECO:0000313" key="4">
    <source>
        <dbReference type="Proteomes" id="UP000011518"/>
    </source>
</evidence>
<sequence>MLKSPGQRIRITLEEIYFKEKHENVSPKDVFDSHKENEKSFSKTIGWIDVTVSDRNECTKHTSRNSKISLDTSYRVGSPCELSPSDNFDGPCMWDKEGLEFIGNVHQVGSYEFSKMNSKAILNNLESYDLEDDDLMIDVDHPENVPLENVECDKTNCFDWLERNV</sequence>
<dbReference type="GO" id="GO:0008017">
    <property type="term" value="F:microtubule binding"/>
    <property type="evidence" value="ECO:0007669"/>
    <property type="project" value="TreeGrafter"/>
</dbReference>
<dbReference type="PANTHER" id="PTHR22461:SF2">
    <property type="entry name" value="SERINE-RICH COILED-COIL DOMAIN-CONTAINING PROTEIN 2"/>
    <property type="match status" value="1"/>
</dbReference>
<dbReference type="GO" id="GO:0001578">
    <property type="term" value="P:microtubule bundle formation"/>
    <property type="evidence" value="ECO:0007669"/>
    <property type="project" value="TreeGrafter"/>
</dbReference>
<dbReference type="GO" id="GO:0015630">
    <property type="term" value="C:microtubule cytoskeleton"/>
    <property type="evidence" value="ECO:0007669"/>
    <property type="project" value="TreeGrafter"/>
</dbReference>
<dbReference type="InParanoid" id="L9K834"/>
<dbReference type="InterPro" id="IPR029627">
    <property type="entry name" value="CCSER"/>
</dbReference>
<reference evidence="4" key="2">
    <citation type="journal article" date="2013" name="Nat. Commun.">
        <title>Genome of the Chinese tree shrew.</title>
        <authorList>
            <person name="Fan Y."/>
            <person name="Huang Z.Y."/>
            <person name="Cao C.C."/>
            <person name="Chen C.S."/>
            <person name="Chen Y.X."/>
            <person name="Fan D.D."/>
            <person name="He J."/>
            <person name="Hou H.L."/>
            <person name="Hu L."/>
            <person name="Hu X.T."/>
            <person name="Jiang X.T."/>
            <person name="Lai R."/>
            <person name="Lang Y.S."/>
            <person name="Liang B."/>
            <person name="Liao S.G."/>
            <person name="Mu D."/>
            <person name="Ma Y.Y."/>
            <person name="Niu Y.Y."/>
            <person name="Sun X.Q."/>
            <person name="Xia J.Q."/>
            <person name="Xiao J."/>
            <person name="Xiong Z.Q."/>
            <person name="Xu L."/>
            <person name="Yang L."/>
            <person name="Zhang Y."/>
            <person name="Zhao W."/>
            <person name="Zhao X.D."/>
            <person name="Zheng Y.T."/>
            <person name="Zhou J.M."/>
            <person name="Zhu Y.B."/>
            <person name="Zhang G.J."/>
            <person name="Wang J."/>
            <person name="Yao Y.G."/>
        </authorList>
    </citation>
    <scope>NUCLEOTIDE SEQUENCE [LARGE SCALE GENOMIC DNA]</scope>
</reference>
<dbReference type="EMBL" id="KB320900">
    <property type="protein sequence ID" value="ELW58704.1"/>
    <property type="molecule type" value="Genomic_DNA"/>
</dbReference>
<reference evidence="4" key="1">
    <citation type="submission" date="2012-07" db="EMBL/GenBank/DDBJ databases">
        <title>Genome of the Chinese tree shrew, a rising model animal genetically related to primates.</title>
        <authorList>
            <person name="Zhang G."/>
            <person name="Fan Y."/>
            <person name="Yao Y."/>
            <person name="Huang Z."/>
        </authorList>
    </citation>
    <scope>NUCLEOTIDE SEQUENCE [LARGE SCALE GENOMIC DNA]</scope>
</reference>
<comment type="similarity">
    <text evidence="1">Belongs to the CCSER family.</text>
</comment>
<evidence type="ECO:0000313" key="3">
    <source>
        <dbReference type="EMBL" id="ELW58704.1"/>
    </source>
</evidence>
<organism evidence="3 4">
    <name type="scientific">Tupaia chinensis</name>
    <name type="common">Chinese tree shrew</name>
    <name type="synonym">Tupaia belangeri chinensis</name>
    <dbReference type="NCBI Taxonomy" id="246437"/>
    <lineage>
        <taxon>Eukaryota</taxon>
        <taxon>Metazoa</taxon>
        <taxon>Chordata</taxon>
        <taxon>Craniata</taxon>
        <taxon>Vertebrata</taxon>
        <taxon>Euteleostomi</taxon>
        <taxon>Mammalia</taxon>
        <taxon>Eutheria</taxon>
        <taxon>Euarchontoglires</taxon>
        <taxon>Scandentia</taxon>
        <taxon>Tupaiidae</taxon>
        <taxon>Tupaia</taxon>
    </lineage>
</organism>
<gene>
    <name evidence="3" type="ORF">TREES_T100019540</name>
</gene>
<evidence type="ECO:0000256" key="1">
    <source>
        <dbReference type="ARBA" id="ARBA00010949"/>
    </source>
</evidence>
<proteinExistence type="inferred from homology"/>